<name>A0ABQ5IQA5_9ASTR</name>
<protein>
    <submittedName>
        <fullName evidence="1">Uncharacterized protein</fullName>
    </submittedName>
</protein>
<proteinExistence type="predicted"/>
<dbReference type="Proteomes" id="UP001151760">
    <property type="component" value="Unassembled WGS sequence"/>
</dbReference>
<keyword evidence="2" id="KW-1185">Reference proteome</keyword>
<gene>
    <name evidence="1" type="ORF">Tco_1112682</name>
</gene>
<reference evidence="1" key="2">
    <citation type="submission" date="2022-01" db="EMBL/GenBank/DDBJ databases">
        <authorList>
            <person name="Yamashiro T."/>
            <person name="Shiraishi A."/>
            <person name="Satake H."/>
            <person name="Nakayama K."/>
        </authorList>
    </citation>
    <scope>NUCLEOTIDE SEQUENCE</scope>
</reference>
<dbReference type="EMBL" id="BQNB010021051">
    <property type="protein sequence ID" value="GJU02344.1"/>
    <property type="molecule type" value="Genomic_DNA"/>
</dbReference>
<reference evidence="1" key="1">
    <citation type="journal article" date="2022" name="Int. J. Mol. Sci.">
        <title>Draft Genome of Tanacetum Coccineum: Genomic Comparison of Closely Related Tanacetum-Family Plants.</title>
        <authorList>
            <person name="Yamashiro T."/>
            <person name="Shiraishi A."/>
            <person name="Nakayama K."/>
            <person name="Satake H."/>
        </authorList>
    </citation>
    <scope>NUCLEOTIDE SEQUENCE</scope>
</reference>
<evidence type="ECO:0000313" key="1">
    <source>
        <dbReference type="EMBL" id="GJU02344.1"/>
    </source>
</evidence>
<comment type="caution">
    <text evidence="1">The sequence shown here is derived from an EMBL/GenBank/DDBJ whole genome shotgun (WGS) entry which is preliminary data.</text>
</comment>
<organism evidence="1 2">
    <name type="scientific">Tanacetum coccineum</name>
    <dbReference type="NCBI Taxonomy" id="301880"/>
    <lineage>
        <taxon>Eukaryota</taxon>
        <taxon>Viridiplantae</taxon>
        <taxon>Streptophyta</taxon>
        <taxon>Embryophyta</taxon>
        <taxon>Tracheophyta</taxon>
        <taxon>Spermatophyta</taxon>
        <taxon>Magnoliopsida</taxon>
        <taxon>eudicotyledons</taxon>
        <taxon>Gunneridae</taxon>
        <taxon>Pentapetalae</taxon>
        <taxon>asterids</taxon>
        <taxon>campanulids</taxon>
        <taxon>Asterales</taxon>
        <taxon>Asteraceae</taxon>
        <taxon>Asteroideae</taxon>
        <taxon>Anthemideae</taxon>
        <taxon>Anthemidinae</taxon>
        <taxon>Tanacetum</taxon>
    </lineage>
</organism>
<evidence type="ECO:0000313" key="2">
    <source>
        <dbReference type="Proteomes" id="UP001151760"/>
    </source>
</evidence>
<sequence length="352" mass="40048">MDYVKNSIEKRALHKMEYDSRVNERLMQTTEEKVDSSKALDASLVIIESNGTESQEQDTSSRLGNDAHVDDADIRPIYNEEPMAEVQTTAEINIFATGQQHTEQPEFNNEGEVLSYVRYIVQSLKEGLRCLVAEKTDTSENRASRNFDLMMDKWCLLKITLQAPTRIQGHIKEQTRSSGSKKVVSSSQDSIHHDKSWITIPPSYSNTEGQQNVNLTLVTGSQAVYQESYDILVNICQKLRVIHFSRHNEDGIPACRQIKQALGRSNGEGTSGIGIPKYGSLSICAKLHLHDILLQHRYGMRRLSLECCLRSFLVMCHLWSTCVEEGKPVKYSRKLELRLMELEACNTFRGRY</sequence>
<accession>A0ABQ5IQA5</accession>